<feature type="transmembrane region" description="Helical" evidence="6">
    <location>
        <begin position="384"/>
        <end position="402"/>
    </location>
</feature>
<feature type="transmembrane region" description="Helical" evidence="6">
    <location>
        <begin position="52"/>
        <end position="72"/>
    </location>
</feature>
<dbReference type="PRINTS" id="PR01035">
    <property type="entry name" value="TCRTETA"/>
</dbReference>
<feature type="transmembrane region" description="Helical" evidence="6">
    <location>
        <begin position="109"/>
        <end position="130"/>
    </location>
</feature>
<evidence type="ECO:0000313" key="8">
    <source>
        <dbReference type="EMBL" id="PTE22543.1"/>
    </source>
</evidence>
<name>A0A2T4JXQ9_9RHOB</name>
<keyword evidence="9" id="KW-1185">Reference proteome</keyword>
<feature type="transmembrane region" description="Helical" evidence="6">
    <location>
        <begin position="84"/>
        <end position="103"/>
    </location>
</feature>
<protein>
    <submittedName>
        <fullName evidence="8">Tetracycline resistance MFS efflux pump</fullName>
    </submittedName>
</protein>
<evidence type="ECO:0000259" key="7">
    <source>
        <dbReference type="PROSITE" id="PS50850"/>
    </source>
</evidence>
<dbReference type="RefSeq" id="WP_107663152.1">
    <property type="nucleotide sequence ID" value="NZ_PZKG01000020.1"/>
</dbReference>
<feature type="transmembrane region" description="Helical" evidence="6">
    <location>
        <begin position="313"/>
        <end position="334"/>
    </location>
</feature>
<dbReference type="InterPro" id="IPR011701">
    <property type="entry name" value="MFS"/>
</dbReference>
<dbReference type="OrthoDB" id="9764259at2"/>
<dbReference type="Proteomes" id="UP000241010">
    <property type="component" value="Unassembled WGS sequence"/>
</dbReference>
<feature type="domain" description="Major facilitator superfamily (MFS) profile" evidence="7">
    <location>
        <begin position="13"/>
        <end position="407"/>
    </location>
</feature>
<evidence type="ECO:0000256" key="3">
    <source>
        <dbReference type="ARBA" id="ARBA00022692"/>
    </source>
</evidence>
<reference evidence="8 9" key="1">
    <citation type="submission" date="2018-03" db="EMBL/GenBank/DDBJ databases">
        <title>Cereibacter changlensis.</title>
        <authorList>
            <person name="Meyer T.E."/>
            <person name="Miller S."/>
            <person name="Lodha T."/>
            <person name="Gandham S."/>
            <person name="Chintalapati S."/>
            <person name="Chintalapati V.R."/>
        </authorList>
    </citation>
    <scope>NUCLEOTIDE SEQUENCE [LARGE SCALE GENOMIC DNA]</scope>
    <source>
        <strain evidence="8 9">JA139</strain>
    </source>
</reference>
<dbReference type="Gene3D" id="1.20.1250.20">
    <property type="entry name" value="MFS general substrate transporter like domains"/>
    <property type="match status" value="1"/>
</dbReference>
<evidence type="ECO:0000256" key="6">
    <source>
        <dbReference type="SAM" id="Phobius"/>
    </source>
</evidence>
<dbReference type="PROSITE" id="PS50850">
    <property type="entry name" value="MFS"/>
    <property type="match status" value="1"/>
</dbReference>
<comment type="caution">
    <text evidence="8">The sequence shown here is derived from an EMBL/GenBank/DDBJ whole genome shotgun (WGS) entry which is preliminary data.</text>
</comment>
<evidence type="ECO:0000256" key="1">
    <source>
        <dbReference type="ARBA" id="ARBA00004141"/>
    </source>
</evidence>
<keyword evidence="2" id="KW-0813">Transport</keyword>
<feature type="transmembrane region" description="Helical" evidence="6">
    <location>
        <begin position="346"/>
        <end position="372"/>
    </location>
</feature>
<dbReference type="InterPro" id="IPR001958">
    <property type="entry name" value="Tet-R_TetA/multi-R_MdtG-like"/>
</dbReference>
<organism evidence="8 9">
    <name type="scientific">Cereibacter changlensis JA139</name>
    <dbReference type="NCBI Taxonomy" id="1188249"/>
    <lineage>
        <taxon>Bacteria</taxon>
        <taxon>Pseudomonadati</taxon>
        <taxon>Pseudomonadota</taxon>
        <taxon>Alphaproteobacteria</taxon>
        <taxon>Rhodobacterales</taxon>
        <taxon>Paracoccaceae</taxon>
        <taxon>Cereibacter</taxon>
    </lineage>
</organism>
<dbReference type="EMBL" id="PZKG01000020">
    <property type="protein sequence ID" value="PTE22543.1"/>
    <property type="molecule type" value="Genomic_DNA"/>
</dbReference>
<accession>A0A2T4JXQ9</accession>
<feature type="transmembrane region" description="Helical" evidence="6">
    <location>
        <begin position="170"/>
        <end position="190"/>
    </location>
</feature>
<evidence type="ECO:0000256" key="2">
    <source>
        <dbReference type="ARBA" id="ARBA00022448"/>
    </source>
</evidence>
<dbReference type="InterPro" id="IPR036259">
    <property type="entry name" value="MFS_trans_sf"/>
</dbReference>
<evidence type="ECO:0000313" key="9">
    <source>
        <dbReference type="Proteomes" id="UP000241010"/>
    </source>
</evidence>
<proteinExistence type="predicted"/>
<feature type="transmembrane region" description="Helical" evidence="6">
    <location>
        <begin position="142"/>
        <end position="164"/>
    </location>
</feature>
<dbReference type="InterPro" id="IPR020846">
    <property type="entry name" value="MFS_dom"/>
</dbReference>
<dbReference type="GO" id="GO:0016020">
    <property type="term" value="C:membrane"/>
    <property type="evidence" value="ECO:0007669"/>
    <property type="project" value="UniProtKB-SubCell"/>
</dbReference>
<evidence type="ECO:0000256" key="5">
    <source>
        <dbReference type="ARBA" id="ARBA00023136"/>
    </source>
</evidence>
<dbReference type="AlphaFoldDB" id="A0A2T4JXQ9"/>
<sequence length="412" mass="42384">MPSPHPSASPKLALTFILITVCLDAIGIGLIFPVMPRLIAEVTGGSLSQAALWGGILSTSYAVMQFLFGPVVGSLSDRFGRRPVLLCSLVVMSADYLLMALAPTMALLLLARLIAGIASSTYATALAYIADITPEAERAPRFGLIGAGFGIGFVLGPAIGGLLAGVDTRAPFFAAAAMAAANLALGWWVLPETVTEATRRRFSLARANPLGALGAVSRLPGLRRPLAVFLILGIAMNVYPSVWAYYGQARFGWGEGMVGASLALYGIAFAAGQVALVRPAIARFGEHRAVVLGIWVDIVTLTGYGLVTSGLAALLITPVTALGGVVTPSLQAILSRAAPADAQGELQGVLASLNAIAMIVSPLVMTGAFSAFTGPAAPVFAPGAPFLLAALMMVAAMLLHVAGPRDPRVEPT</sequence>
<feature type="transmembrane region" description="Helical" evidence="6">
    <location>
        <begin position="12"/>
        <end position="32"/>
    </location>
</feature>
<feature type="transmembrane region" description="Helical" evidence="6">
    <location>
        <begin position="226"/>
        <end position="246"/>
    </location>
</feature>
<dbReference type="Pfam" id="PF07690">
    <property type="entry name" value="MFS_1"/>
    <property type="match status" value="1"/>
</dbReference>
<comment type="subcellular location">
    <subcellularLocation>
        <location evidence="1">Membrane</location>
        <topology evidence="1">Multi-pass membrane protein</topology>
    </subcellularLocation>
</comment>
<dbReference type="CDD" id="cd17388">
    <property type="entry name" value="MFS_TetA"/>
    <property type="match status" value="1"/>
</dbReference>
<feature type="transmembrane region" description="Helical" evidence="6">
    <location>
        <begin position="258"/>
        <end position="277"/>
    </location>
</feature>
<dbReference type="PANTHER" id="PTHR23504">
    <property type="entry name" value="MAJOR FACILITATOR SUPERFAMILY DOMAIN-CONTAINING PROTEIN 10"/>
    <property type="match status" value="1"/>
</dbReference>
<keyword evidence="4 6" id="KW-1133">Transmembrane helix</keyword>
<dbReference type="GO" id="GO:0022857">
    <property type="term" value="F:transmembrane transporter activity"/>
    <property type="evidence" value="ECO:0007669"/>
    <property type="project" value="InterPro"/>
</dbReference>
<feature type="transmembrane region" description="Helical" evidence="6">
    <location>
        <begin position="289"/>
        <end position="307"/>
    </location>
</feature>
<gene>
    <name evidence="8" type="ORF">C5F48_06780</name>
</gene>
<keyword evidence="3 6" id="KW-0812">Transmembrane</keyword>
<evidence type="ECO:0000256" key="4">
    <source>
        <dbReference type="ARBA" id="ARBA00022989"/>
    </source>
</evidence>
<keyword evidence="5 6" id="KW-0472">Membrane</keyword>
<dbReference type="SUPFAM" id="SSF103473">
    <property type="entry name" value="MFS general substrate transporter"/>
    <property type="match status" value="1"/>
</dbReference>
<dbReference type="PANTHER" id="PTHR23504:SF15">
    <property type="entry name" value="MAJOR FACILITATOR SUPERFAMILY (MFS) PROFILE DOMAIN-CONTAINING PROTEIN"/>
    <property type="match status" value="1"/>
</dbReference>